<dbReference type="InterPro" id="IPR036366">
    <property type="entry name" value="PGBDSf"/>
</dbReference>
<dbReference type="PANTHER" id="PTHR34135:SF2">
    <property type="entry name" value="LYSOZYME"/>
    <property type="match status" value="1"/>
</dbReference>
<dbReference type="InterPro" id="IPR002053">
    <property type="entry name" value="Glyco_hydro_25"/>
</dbReference>
<dbReference type="SUPFAM" id="SSF47090">
    <property type="entry name" value="PGBD-like"/>
    <property type="match status" value="1"/>
</dbReference>
<dbReference type="InterPro" id="IPR017853">
    <property type="entry name" value="GH"/>
</dbReference>
<dbReference type="SMART" id="SM00641">
    <property type="entry name" value="Glyco_25"/>
    <property type="match status" value="1"/>
</dbReference>
<dbReference type="Pfam" id="PF01183">
    <property type="entry name" value="Glyco_hydro_25"/>
    <property type="match status" value="1"/>
</dbReference>
<dbReference type="Pfam" id="PF01471">
    <property type="entry name" value="PG_binding_1"/>
    <property type="match status" value="1"/>
</dbReference>
<dbReference type="PROSITE" id="PS51904">
    <property type="entry name" value="GLYCOSYL_HYDROL_F25_2"/>
    <property type="match status" value="1"/>
</dbReference>
<reference evidence="5" key="1">
    <citation type="submission" date="2020-11" db="EMBL/GenBank/DDBJ databases">
        <title>Bacterial whole genome sequence for Panacibacter sp. DH6.</title>
        <authorList>
            <person name="Le V."/>
            <person name="Ko S."/>
            <person name="Ahn C.-Y."/>
            <person name="Oh H.-M."/>
        </authorList>
    </citation>
    <scope>NUCLEOTIDE SEQUENCE</scope>
    <source>
        <strain evidence="5">DH6</strain>
    </source>
</reference>
<protein>
    <submittedName>
        <fullName evidence="5">Peptidoglycan-binding protein</fullName>
    </submittedName>
</protein>
<keyword evidence="2" id="KW-0378">Hydrolase</keyword>
<dbReference type="GO" id="GO:0003796">
    <property type="term" value="F:lysozyme activity"/>
    <property type="evidence" value="ECO:0007669"/>
    <property type="project" value="InterPro"/>
</dbReference>
<evidence type="ECO:0000313" key="6">
    <source>
        <dbReference type="Proteomes" id="UP000628448"/>
    </source>
</evidence>
<evidence type="ECO:0000256" key="1">
    <source>
        <dbReference type="ARBA" id="ARBA00010646"/>
    </source>
</evidence>
<feature type="domain" description="Peptidoglycan binding-like" evidence="4">
    <location>
        <begin position="10"/>
        <end position="64"/>
    </location>
</feature>
<evidence type="ECO:0000259" key="4">
    <source>
        <dbReference type="Pfam" id="PF01471"/>
    </source>
</evidence>
<proteinExistence type="inferred from homology"/>
<evidence type="ECO:0000313" key="5">
    <source>
        <dbReference type="EMBL" id="MBG9375522.1"/>
    </source>
</evidence>
<evidence type="ECO:0000256" key="2">
    <source>
        <dbReference type="ARBA" id="ARBA00022801"/>
    </source>
</evidence>
<comment type="similarity">
    <text evidence="1">Belongs to the glycosyl hydrolase 25 family.</text>
</comment>
<sequence>MKTLKKGSKNADVKFLQQSLAKLGYVISVDGIFGNDTERTVIRFQNDNDLSPDGVVGSNTWAVLTDLTSVRPAPVFGIDVSHHNGAINWNNINQSQVNFVYCKATQGRWFRDPMLHSNMNELKRLNFIRGVYHFFTFKDVTAAEQVNNLLGTGIDFSQPGTLPPVLDVEWQQSNSLNQYIKDNQALCAQKVQAWLAGIEAATGRKPLIYTNRFFWQDYMGNPPGFDSYLLWVASYRNDEPRLPEGWNDYAIWQFTESASVQGIPGNVDKNVFNGSVADLRKLALLG</sequence>
<dbReference type="EMBL" id="JADWYR010000001">
    <property type="protein sequence ID" value="MBG9375522.1"/>
    <property type="molecule type" value="Genomic_DNA"/>
</dbReference>
<dbReference type="GO" id="GO:0016998">
    <property type="term" value="P:cell wall macromolecule catabolic process"/>
    <property type="evidence" value="ECO:0007669"/>
    <property type="project" value="InterPro"/>
</dbReference>
<dbReference type="GO" id="GO:0016052">
    <property type="term" value="P:carbohydrate catabolic process"/>
    <property type="evidence" value="ECO:0007669"/>
    <property type="project" value="TreeGrafter"/>
</dbReference>
<accession>A0A931GYE1</accession>
<dbReference type="InterPro" id="IPR018077">
    <property type="entry name" value="Glyco_hydro_fam25_subgr"/>
</dbReference>
<dbReference type="RefSeq" id="WP_196989569.1">
    <property type="nucleotide sequence ID" value="NZ_JADWYR010000001.1"/>
</dbReference>
<dbReference type="PANTHER" id="PTHR34135">
    <property type="entry name" value="LYSOZYME"/>
    <property type="match status" value="1"/>
</dbReference>
<keyword evidence="3" id="KW-0326">Glycosidase</keyword>
<dbReference type="GO" id="GO:0009253">
    <property type="term" value="P:peptidoglycan catabolic process"/>
    <property type="evidence" value="ECO:0007669"/>
    <property type="project" value="InterPro"/>
</dbReference>
<evidence type="ECO:0000256" key="3">
    <source>
        <dbReference type="ARBA" id="ARBA00023295"/>
    </source>
</evidence>
<name>A0A931GYE1_9BACT</name>
<dbReference type="Gene3D" id="1.10.101.10">
    <property type="entry name" value="PGBD-like superfamily/PGBD"/>
    <property type="match status" value="1"/>
</dbReference>
<dbReference type="InterPro" id="IPR036365">
    <property type="entry name" value="PGBD-like_sf"/>
</dbReference>
<keyword evidence="6" id="KW-1185">Reference proteome</keyword>
<dbReference type="Proteomes" id="UP000628448">
    <property type="component" value="Unassembled WGS sequence"/>
</dbReference>
<organism evidence="5 6">
    <name type="scientific">Panacibacter microcysteis</name>
    <dbReference type="NCBI Taxonomy" id="2793269"/>
    <lineage>
        <taxon>Bacteria</taxon>
        <taxon>Pseudomonadati</taxon>
        <taxon>Bacteroidota</taxon>
        <taxon>Chitinophagia</taxon>
        <taxon>Chitinophagales</taxon>
        <taxon>Chitinophagaceae</taxon>
        <taxon>Panacibacter</taxon>
    </lineage>
</organism>
<dbReference type="InterPro" id="IPR002477">
    <property type="entry name" value="Peptidoglycan-bd-like"/>
</dbReference>
<comment type="caution">
    <text evidence="5">The sequence shown here is derived from an EMBL/GenBank/DDBJ whole genome shotgun (WGS) entry which is preliminary data.</text>
</comment>
<dbReference type="SUPFAM" id="SSF51445">
    <property type="entry name" value="(Trans)glycosidases"/>
    <property type="match status" value="1"/>
</dbReference>
<gene>
    <name evidence="5" type="ORF">I5907_04710</name>
</gene>
<dbReference type="Gene3D" id="3.20.20.80">
    <property type="entry name" value="Glycosidases"/>
    <property type="match status" value="1"/>
</dbReference>
<dbReference type="AlphaFoldDB" id="A0A931GYE1"/>